<gene>
    <name evidence="2" type="ORF">M427DRAFT_365377</name>
</gene>
<name>A0A139AA71_GONPJ</name>
<keyword evidence="1" id="KW-1133">Transmembrane helix</keyword>
<dbReference type="Proteomes" id="UP000070544">
    <property type="component" value="Unassembled WGS sequence"/>
</dbReference>
<dbReference type="AlphaFoldDB" id="A0A139AA71"/>
<dbReference type="EMBL" id="KQ965776">
    <property type="protein sequence ID" value="KXS13627.1"/>
    <property type="molecule type" value="Genomic_DNA"/>
</dbReference>
<accession>A0A139AA71</accession>
<evidence type="ECO:0000313" key="2">
    <source>
        <dbReference type="EMBL" id="KXS13627.1"/>
    </source>
</evidence>
<keyword evidence="3" id="KW-1185">Reference proteome</keyword>
<feature type="transmembrane region" description="Helical" evidence="1">
    <location>
        <begin position="80"/>
        <end position="97"/>
    </location>
</feature>
<organism evidence="2 3">
    <name type="scientific">Gonapodya prolifera (strain JEL478)</name>
    <name type="common">Monoblepharis prolifera</name>
    <dbReference type="NCBI Taxonomy" id="1344416"/>
    <lineage>
        <taxon>Eukaryota</taxon>
        <taxon>Fungi</taxon>
        <taxon>Fungi incertae sedis</taxon>
        <taxon>Chytridiomycota</taxon>
        <taxon>Chytridiomycota incertae sedis</taxon>
        <taxon>Monoblepharidomycetes</taxon>
        <taxon>Monoblepharidales</taxon>
        <taxon>Gonapodyaceae</taxon>
        <taxon>Gonapodya</taxon>
    </lineage>
</organism>
<proteinExistence type="predicted"/>
<sequence length="107" mass="11974">MQRTEWSNVAFLASDRVRRPIRNRRKSPAYSIDVASRKCTRVPAQFALSAVVPGSIASTTFANVILIADGTERRNRQRSSTAAVVCIVIMVIESNYFSEGRLARETR</sequence>
<evidence type="ECO:0000313" key="3">
    <source>
        <dbReference type="Proteomes" id="UP000070544"/>
    </source>
</evidence>
<protein>
    <submittedName>
        <fullName evidence="2">Uncharacterized protein</fullName>
    </submittedName>
</protein>
<evidence type="ECO:0000256" key="1">
    <source>
        <dbReference type="SAM" id="Phobius"/>
    </source>
</evidence>
<keyword evidence="1" id="KW-0812">Transmembrane</keyword>
<keyword evidence="1" id="KW-0472">Membrane</keyword>
<feature type="transmembrane region" description="Helical" evidence="1">
    <location>
        <begin position="46"/>
        <end position="68"/>
    </location>
</feature>
<reference evidence="2 3" key="1">
    <citation type="journal article" date="2015" name="Genome Biol. Evol.">
        <title>Phylogenomic analyses indicate that early fungi evolved digesting cell walls of algal ancestors of land plants.</title>
        <authorList>
            <person name="Chang Y."/>
            <person name="Wang S."/>
            <person name="Sekimoto S."/>
            <person name="Aerts A.L."/>
            <person name="Choi C."/>
            <person name="Clum A."/>
            <person name="LaButti K.M."/>
            <person name="Lindquist E.A."/>
            <person name="Yee Ngan C."/>
            <person name="Ohm R.A."/>
            <person name="Salamov A.A."/>
            <person name="Grigoriev I.V."/>
            <person name="Spatafora J.W."/>
            <person name="Berbee M.L."/>
        </authorList>
    </citation>
    <scope>NUCLEOTIDE SEQUENCE [LARGE SCALE GENOMIC DNA]</scope>
    <source>
        <strain evidence="2 3">JEL478</strain>
    </source>
</reference>